<evidence type="ECO:0000256" key="4">
    <source>
        <dbReference type="ARBA" id="ARBA00023002"/>
    </source>
</evidence>
<evidence type="ECO:0008006" key="9">
    <source>
        <dbReference type="Google" id="ProtNLM"/>
    </source>
</evidence>
<reference evidence="7 8" key="1">
    <citation type="submission" date="2014-04" db="EMBL/GenBank/DDBJ databases">
        <title>Evolutionary Origins and Diversification of the Mycorrhizal Mutualists.</title>
        <authorList>
            <consortium name="DOE Joint Genome Institute"/>
            <consortium name="Mycorrhizal Genomics Consortium"/>
            <person name="Kohler A."/>
            <person name="Kuo A."/>
            <person name="Nagy L.G."/>
            <person name="Floudas D."/>
            <person name="Copeland A."/>
            <person name="Barry K.W."/>
            <person name="Cichocki N."/>
            <person name="Veneault-Fourrey C."/>
            <person name="LaButti K."/>
            <person name="Lindquist E.A."/>
            <person name="Lipzen A."/>
            <person name="Lundell T."/>
            <person name="Morin E."/>
            <person name="Murat C."/>
            <person name="Riley R."/>
            <person name="Ohm R."/>
            <person name="Sun H."/>
            <person name="Tunlid A."/>
            <person name="Henrissat B."/>
            <person name="Grigoriev I.V."/>
            <person name="Hibbett D.S."/>
            <person name="Martin F."/>
        </authorList>
    </citation>
    <scope>NUCLEOTIDE SEQUENCE [LARGE SCALE GENOMIC DNA]</scope>
    <source>
        <strain evidence="7 8">Koide BX008</strain>
    </source>
</reference>
<dbReference type="HOGENOM" id="CLU_102283_1_0_1"/>
<accession>A0A0C2WU59</accession>
<keyword evidence="5" id="KW-0408">Iron</keyword>
<dbReference type="EMBL" id="KN818301">
    <property type="protein sequence ID" value="KIL60306.1"/>
    <property type="molecule type" value="Genomic_DNA"/>
</dbReference>
<dbReference type="OrthoDB" id="3265591at2759"/>
<proteinExistence type="inferred from homology"/>
<evidence type="ECO:0000256" key="3">
    <source>
        <dbReference type="ARBA" id="ARBA00022723"/>
    </source>
</evidence>
<dbReference type="PANTHER" id="PTHR46206">
    <property type="entry name" value="CYTOCHROME P450"/>
    <property type="match status" value="1"/>
</dbReference>
<evidence type="ECO:0000256" key="1">
    <source>
        <dbReference type="ARBA" id="ARBA00001971"/>
    </source>
</evidence>
<keyword evidence="6" id="KW-1133">Transmembrane helix</keyword>
<keyword evidence="3" id="KW-0479">Metal-binding</keyword>
<evidence type="ECO:0000256" key="5">
    <source>
        <dbReference type="ARBA" id="ARBA00023004"/>
    </source>
</evidence>
<evidence type="ECO:0000256" key="6">
    <source>
        <dbReference type="SAM" id="Phobius"/>
    </source>
</evidence>
<comment type="cofactor">
    <cofactor evidence="1">
        <name>heme</name>
        <dbReference type="ChEBI" id="CHEBI:30413"/>
    </cofactor>
</comment>
<dbReference type="Proteomes" id="UP000054549">
    <property type="component" value="Unassembled WGS sequence"/>
</dbReference>
<dbReference type="InParanoid" id="A0A0C2WU59"/>
<evidence type="ECO:0000313" key="7">
    <source>
        <dbReference type="EMBL" id="KIL60306.1"/>
    </source>
</evidence>
<keyword evidence="8" id="KW-1185">Reference proteome</keyword>
<keyword evidence="6" id="KW-0812">Transmembrane</keyword>
<dbReference type="AlphaFoldDB" id="A0A0C2WU59"/>
<dbReference type="STRING" id="946122.A0A0C2WU59"/>
<dbReference type="GO" id="GO:0016491">
    <property type="term" value="F:oxidoreductase activity"/>
    <property type="evidence" value="ECO:0007669"/>
    <property type="project" value="UniProtKB-KW"/>
</dbReference>
<comment type="similarity">
    <text evidence="2">Belongs to the cytochrome P450 family.</text>
</comment>
<dbReference type="GO" id="GO:0046872">
    <property type="term" value="F:metal ion binding"/>
    <property type="evidence" value="ECO:0007669"/>
    <property type="project" value="UniProtKB-KW"/>
</dbReference>
<gene>
    <name evidence="7" type="ORF">M378DRAFT_950707</name>
</gene>
<evidence type="ECO:0000313" key="8">
    <source>
        <dbReference type="Proteomes" id="UP000054549"/>
    </source>
</evidence>
<evidence type="ECO:0000256" key="2">
    <source>
        <dbReference type="ARBA" id="ARBA00010617"/>
    </source>
</evidence>
<keyword evidence="6" id="KW-0472">Membrane</keyword>
<keyword evidence="4" id="KW-0560">Oxidoreductase</keyword>
<protein>
    <recommendedName>
        <fullName evidence="9">Cytochrome P450</fullName>
    </recommendedName>
</protein>
<feature type="transmembrane region" description="Helical" evidence="6">
    <location>
        <begin position="6"/>
        <end position="26"/>
    </location>
</feature>
<name>A0A0C2WU59_AMAMK</name>
<organism evidence="7 8">
    <name type="scientific">Amanita muscaria (strain Koide BX008)</name>
    <dbReference type="NCBI Taxonomy" id="946122"/>
    <lineage>
        <taxon>Eukaryota</taxon>
        <taxon>Fungi</taxon>
        <taxon>Dikarya</taxon>
        <taxon>Basidiomycota</taxon>
        <taxon>Agaricomycotina</taxon>
        <taxon>Agaricomycetes</taxon>
        <taxon>Agaricomycetidae</taxon>
        <taxon>Agaricales</taxon>
        <taxon>Pluteineae</taxon>
        <taxon>Amanitaceae</taxon>
        <taxon>Amanita</taxon>
    </lineage>
</organism>
<sequence length="185" mass="20923">METPTFAVLLLVASLLYVPSIWRTFLHNRKLRSIPAVGPSGTLTSYIGAIRLFFHSQEMVQEGYNKFHGSLFKIPTLTSWTIVATGGKLIDEIRRSPDDVLSASEAIREMLYTELTIGPEHMDDPFHVEVIKRPLTKNIGARLADVQDEIMMAFKDFIPATESEWTRITAYPTIMDIVVILIGWN</sequence>